<dbReference type="InterPro" id="IPR036390">
    <property type="entry name" value="WH_DNA-bd_sf"/>
</dbReference>
<dbReference type="Gene3D" id="1.10.10.10">
    <property type="entry name" value="Winged helix-like DNA-binding domain superfamily/Winged helix DNA-binding domain"/>
    <property type="match status" value="1"/>
</dbReference>
<comment type="caution">
    <text evidence="6">The sequence shown here is derived from an EMBL/GenBank/DDBJ whole genome shotgun (WGS) entry which is preliminary data.</text>
</comment>
<feature type="domain" description="IclR-ED" evidence="5">
    <location>
        <begin position="65"/>
        <end position="252"/>
    </location>
</feature>
<dbReference type="SUPFAM" id="SSF46785">
    <property type="entry name" value="Winged helix' DNA-binding domain"/>
    <property type="match status" value="1"/>
</dbReference>
<accession>A0ABU3P0Q6</accession>
<evidence type="ECO:0000259" key="4">
    <source>
        <dbReference type="PROSITE" id="PS51077"/>
    </source>
</evidence>
<evidence type="ECO:0000259" key="5">
    <source>
        <dbReference type="PROSITE" id="PS51078"/>
    </source>
</evidence>
<dbReference type="InterPro" id="IPR014757">
    <property type="entry name" value="Tscrpt_reg_IclR_C"/>
</dbReference>
<evidence type="ECO:0000256" key="1">
    <source>
        <dbReference type="ARBA" id="ARBA00023015"/>
    </source>
</evidence>
<dbReference type="PROSITE" id="PS51077">
    <property type="entry name" value="HTH_ICLR"/>
    <property type="match status" value="1"/>
</dbReference>
<dbReference type="EMBL" id="JAUOZS010000001">
    <property type="protein sequence ID" value="MDT8902617.1"/>
    <property type="molecule type" value="Genomic_DNA"/>
</dbReference>
<protein>
    <submittedName>
        <fullName evidence="6">IclR family transcriptional regulator</fullName>
    </submittedName>
</protein>
<dbReference type="InterPro" id="IPR050707">
    <property type="entry name" value="HTH_MetabolicPath_Reg"/>
</dbReference>
<keyword evidence="3" id="KW-0804">Transcription</keyword>
<evidence type="ECO:0000256" key="2">
    <source>
        <dbReference type="ARBA" id="ARBA00023125"/>
    </source>
</evidence>
<dbReference type="InterPro" id="IPR029016">
    <property type="entry name" value="GAF-like_dom_sf"/>
</dbReference>
<dbReference type="RefSeq" id="WP_413781095.1">
    <property type="nucleotide sequence ID" value="NZ_JAUOZS010000001.1"/>
</dbReference>
<dbReference type="SUPFAM" id="SSF55781">
    <property type="entry name" value="GAF domain-like"/>
    <property type="match status" value="1"/>
</dbReference>
<dbReference type="Proteomes" id="UP001254848">
    <property type="component" value="Unassembled WGS sequence"/>
</dbReference>
<dbReference type="Pfam" id="PF01614">
    <property type="entry name" value="IclR_C"/>
    <property type="match status" value="1"/>
</dbReference>
<proteinExistence type="predicted"/>
<keyword evidence="1" id="KW-0805">Transcription regulation</keyword>
<keyword evidence="2" id="KW-0238">DNA-binding</keyword>
<dbReference type="PANTHER" id="PTHR30136">
    <property type="entry name" value="HELIX-TURN-HELIX TRANSCRIPTIONAL REGULATOR, ICLR FAMILY"/>
    <property type="match status" value="1"/>
</dbReference>
<dbReference type="Pfam" id="PF09339">
    <property type="entry name" value="HTH_IclR"/>
    <property type="match status" value="1"/>
</dbReference>
<reference evidence="6 7" key="1">
    <citation type="submission" date="2023-07" db="EMBL/GenBank/DDBJ databases">
        <title>The novel representative of Negativicutes class, Anaeroselena agilis gen. nov. sp. nov.</title>
        <authorList>
            <person name="Prokofeva M.I."/>
            <person name="Elcheninov A.G."/>
            <person name="Klyukina A."/>
            <person name="Kublanov I.V."/>
            <person name="Frolov E.N."/>
            <person name="Podosokorskaya O.A."/>
        </authorList>
    </citation>
    <scope>NUCLEOTIDE SEQUENCE [LARGE SCALE GENOMIC DNA]</scope>
    <source>
        <strain evidence="6 7">4137-cl</strain>
    </source>
</reference>
<dbReference type="InterPro" id="IPR036388">
    <property type="entry name" value="WH-like_DNA-bd_sf"/>
</dbReference>
<dbReference type="Gene3D" id="3.30.450.40">
    <property type="match status" value="1"/>
</dbReference>
<organism evidence="6 7">
    <name type="scientific">Anaeroselena agilis</name>
    <dbReference type="NCBI Taxonomy" id="3063788"/>
    <lineage>
        <taxon>Bacteria</taxon>
        <taxon>Bacillati</taxon>
        <taxon>Bacillota</taxon>
        <taxon>Negativicutes</taxon>
        <taxon>Acetonemataceae</taxon>
        <taxon>Anaeroselena</taxon>
    </lineage>
</organism>
<evidence type="ECO:0000313" key="7">
    <source>
        <dbReference type="Proteomes" id="UP001254848"/>
    </source>
</evidence>
<name>A0ABU3P0Q6_9FIRM</name>
<dbReference type="PANTHER" id="PTHR30136:SF24">
    <property type="entry name" value="HTH-TYPE TRANSCRIPTIONAL REPRESSOR ALLR"/>
    <property type="match status" value="1"/>
</dbReference>
<feature type="domain" description="HTH iclR-type" evidence="4">
    <location>
        <begin position="1"/>
        <end position="64"/>
    </location>
</feature>
<dbReference type="InterPro" id="IPR005471">
    <property type="entry name" value="Tscrpt_reg_IclR_N"/>
</dbReference>
<keyword evidence="7" id="KW-1185">Reference proteome</keyword>
<dbReference type="SMART" id="SM00346">
    <property type="entry name" value="HTH_ICLR"/>
    <property type="match status" value="1"/>
</dbReference>
<evidence type="ECO:0000313" key="6">
    <source>
        <dbReference type="EMBL" id="MDT8902617.1"/>
    </source>
</evidence>
<evidence type="ECO:0000256" key="3">
    <source>
        <dbReference type="ARBA" id="ARBA00023163"/>
    </source>
</evidence>
<dbReference type="PROSITE" id="PS51078">
    <property type="entry name" value="ICLR_ED"/>
    <property type="match status" value="1"/>
</dbReference>
<sequence>MEWLDRFVEVMDIVSEEGLTGLGTSQLARRTQLSKGTLHRMLREMVTHGLLSQDEATKKYCLGPRSMQWGSRFLAGQDPVGLLREHCDLLAQRTGLYTHLCRFDAGQVYCVYTRQPSDSRNTYFVHVGQRMPLHCTAAAKAILAFQPPRVIESLFPKETLTKFTEHTKTELADITAELADIARTRIAFCLEELEPGVSAIATPVFHGKGEVIASIGLIAATQYVEANREALCRELIAIEGAASAKITPAYHLASTKPGVV</sequence>
<gene>
    <name evidence="6" type="ORF">Q4T40_15315</name>
</gene>